<dbReference type="Pfam" id="PF11259">
    <property type="entry name" value="DUF3060"/>
    <property type="match status" value="1"/>
</dbReference>
<dbReference type="Proteomes" id="UP000178953">
    <property type="component" value="Unassembled WGS sequence"/>
</dbReference>
<evidence type="ECO:0000256" key="1">
    <source>
        <dbReference type="SAM" id="SignalP"/>
    </source>
</evidence>
<sequence>MGDARGRRRTTAAVISAAALAAAAAGAPVAQAKNGDTHVTGQGINQTLDCNDSTLFVTGTGNYVTAKGSCWAVAVQGSANVIIVDNVVHDIVVYGTDQTVYYHSGEPSVWDRGRELGMVNRIDRVPA</sequence>
<keyword evidence="3" id="KW-1185">Reference proteome</keyword>
<feature type="chain" id="PRO_5030027125" description="DUF3060 domain-containing protein" evidence="1">
    <location>
        <begin position="33"/>
        <end position="127"/>
    </location>
</feature>
<dbReference type="RefSeq" id="WP_070352558.1">
    <property type="nucleotide sequence ID" value="NZ_CP043474.1"/>
</dbReference>
<keyword evidence="1" id="KW-0732">Signal</keyword>
<evidence type="ECO:0008006" key="4">
    <source>
        <dbReference type="Google" id="ProtNLM"/>
    </source>
</evidence>
<accession>A0A1E8Q750</accession>
<comment type="caution">
    <text evidence="2">The sequence shown here is derived from an EMBL/GenBank/DDBJ whole genome shotgun (WGS) entry which is preliminary data.</text>
</comment>
<feature type="signal peptide" evidence="1">
    <location>
        <begin position="1"/>
        <end position="32"/>
    </location>
</feature>
<reference evidence="2 3" key="1">
    <citation type="submission" date="2016-09" db="EMBL/GenBank/DDBJ databases">
        <title>genome sequence of Mycobacterium sp. 739 SCH.</title>
        <authorList>
            <person name="Greninger A.L."/>
            <person name="Qin X."/>
            <person name="Jerome K."/>
            <person name="Vora S."/>
            <person name="Quinn K."/>
        </authorList>
    </citation>
    <scope>NUCLEOTIDE SEQUENCE [LARGE SCALE GENOMIC DNA]</scope>
    <source>
        <strain evidence="2 3">SCH</strain>
    </source>
</reference>
<name>A0A1E8Q750_9MYCO</name>
<dbReference type="PROSITE" id="PS51318">
    <property type="entry name" value="TAT"/>
    <property type="match status" value="1"/>
</dbReference>
<protein>
    <recommendedName>
        <fullName evidence="4">DUF3060 domain-containing protein</fullName>
    </recommendedName>
</protein>
<dbReference type="EMBL" id="MCHX01000014">
    <property type="protein sequence ID" value="OFJ54347.1"/>
    <property type="molecule type" value="Genomic_DNA"/>
</dbReference>
<gene>
    <name evidence="2" type="ORF">BEL07_08030</name>
</gene>
<evidence type="ECO:0000313" key="3">
    <source>
        <dbReference type="Proteomes" id="UP000178953"/>
    </source>
</evidence>
<organism evidence="2 3">
    <name type="scientific">Mycolicibacterium grossiae</name>
    <dbReference type="NCBI Taxonomy" id="1552759"/>
    <lineage>
        <taxon>Bacteria</taxon>
        <taxon>Bacillati</taxon>
        <taxon>Actinomycetota</taxon>
        <taxon>Actinomycetes</taxon>
        <taxon>Mycobacteriales</taxon>
        <taxon>Mycobacteriaceae</taxon>
        <taxon>Mycolicibacterium</taxon>
    </lineage>
</organism>
<dbReference type="InterPro" id="IPR021417">
    <property type="entry name" value="DUF3060"/>
</dbReference>
<dbReference type="AlphaFoldDB" id="A0A1E8Q750"/>
<proteinExistence type="predicted"/>
<evidence type="ECO:0000313" key="2">
    <source>
        <dbReference type="EMBL" id="OFJ54347.1"/>
    </source>
</evidence>
<dbReference type="OrthoDB" id="4762072at2"/>
<dbReference type="InterPro" id="IPR006311">
    <property type="entry name" value="TAT_signal"/>
</dbReference>